<evidence type="ECO:0000313" key="2">
    <source>
        <dbReference type="Proteomes" id="UP001152888"/>
    </source>
</evidence>
<sequence length="18" mass="2134">MLSLVTTRPTPRQEMEML</sequence>
<evidence type="ECO:0000313" key="1">
    <source>
        <dbReference type="EMBL" id="CAH1964337.1"/>
    </source>
</evidence>
<dbReference type="EMBL" id="CAKOFQ010006714">
    <property type="protein sequence ID" value="CAH1964337.1"/>
    <property type="molecule type" value="Genomic_DNA"/>
</dbReference>
<name>A0A9P0K146_ACAOB</name>
<organism evidence="1 2">
    <name type="scientific">Acanthoscelides obtectus</name>
    <name type="common">Bean weevil</name>
    <name type="synonym">Bruchus obtectus</name>
    <dbReference type="NCBI Taxonomy" id="200917"/>
    <lineage>
        <taxon>Eukaryota</taxon>
        <taxon>Metazoa</taxon>
        <taxon>Ecdysozoa</taxon>
        <taxon>Arthropoda</taxon>
        <taxon>Hexapoda</taxon>
        <taxon>Insecta</taxon>
        <taxon>Pterygota</taxon>
        <taxon>Neoptera</taxon>
        <taxon>Endopterygota</taxon>
        <taxon>Coleoptera</taxon>
        <taxon>Polyphaga</taxon>
        <taxon>Cucujiformia</taxon>
        <taxon>Chrysomeloidea</taxon>
        <taxon>Chrysomelidae</taxon>
        <taxon>Bruchinae</taxon>
        <taxon>Bruchini</taxon>
        <taxon>Acanthoscelides</taxon>
    </lineage>
</organism>
<keyword evidence="2" id="KW-1185">Reference proteome</keyword>
<protein>
    <submittedName>
        <fullName evidence="1">Uncharacterized protein</fullName>
    </submittedName>
</protein>
<comment type="caution">
    <text evidence="1">The sequence shown here is derived from an EMBL/GenBank/DDBJ whole genome shotgun (WGS) entry which is preliminary data.</text>
</comment>
<dbReference type="Proteomes" id="UP001152888">
    <property type="component" value="Unassembled WGS sequence"/>
</dbReference>
<gene>
    <name evidence="1" type="ORF">ACAOBT_LOCUS5748</name>
</gene>
<dbReference type="AlphaFoldDB" id="A0A9P0K146"/>
<accession>A0A9P0K146</accession>
<proteinExistence type="predicted"/>
<reference evidence="1" key="1">
    <citation type="submission" date="2022-03" db="EMBL/GenBank/DDBJ databases">
        <authorList>
            <person name="Sayadi A."/>
        </authorList>
    </citation>
    <scope>NUCLEOTIDE SEQUENCE</scope>
</reference>